<dbReference type="Gene3D" id="3.40.50.150">
    <property type="entry name" value="Vaccinia Virus protein VP39"/>
    <property type="match status" value="1"/>
</dbReference>
<keyword evidence="1" id="KW-0596">Phosphopantetheine</keyword>
<dbReference type="InterPro" id="IPR020841">
    <property type="entry name" value="PKS_Beta-ketoAc_synthase_dom"/>
</dbReference>
<keyword evidence="9" id="KW-1185">Reference proteome</keyword>
<dbReference type="InterPro" id="IPR016036">
    <property type="entry name" value="Malonyl_transacylase_ACP-bd"/>
</dbReference>
<dbReference type="InterPro" id="IPR049552">
    <property type="entry name" value="PKS_DH_N"/>
</dbReference>
<dbReference type="InterPro" id="IPR014030">
    <property type="entry name" value="Ketoacyl_synth_N"/>
</dbReference>
<dbReference type="Pfam" id="PF02801">
    <property type="entry name" value="Ketoacyl-synt_C"/>
    <property type="match status" value="1"/>
</dbReference>
<dbReference type="InterPro" id="IPR049551">
    <property type="entry name" value="PKS_DH_C"/>
</dbReference>
<organism evidence="8 9">
    <name type="scientific">Lachnellula subtilissima</name>
    <dbReference type="NCBI Taxonomy" id="602034"/>
    <lineage>
        <taxon>Eukaryota</taxon>
        <taxon>Fungi</taxon>
        <taxon>Dikarya</taxon>
        <taxon>Ascomycota</taxon>
        <taxon>Pezizomycotina</taxon>
        <taxon>Leotiomycetes</taxon>
        <taxon>Helotiales</taxon>
        <taxon>Lachnaceae</taxon>
        <taxon>Lachnellula</taxon>
    </lineage>
</organism>
<dbReference type="SUPFAM" id="SSF52151">
    <property type="entry name" value="FabD/lysophospholipase-like"/>
    <property type="match status" value="1"/>
</dbReference>
<evidence type="ECO:0000256" key="4">
    <source>
        <dbReference type="ARBA" id="ARBA00022679"/>
    </source>
</evidence>
<dbReference type="InterPro" id="IPR020807">
    <property type="entry name" value="PKS_DH"/>
</dbReference>
<feature type="domain" description="PKS/mFAS DH" evidence="7">
    <location>
        <begin position="951"/>
        <end position="1252"/>
    </location>
</feature>
<reference evidence="8 9" key="1">
    <citation type="submission" date="2018-05" db="EMBL/GenBank/DDBJ databases">
        <title>Genome sequencing and assembly of the regulated plant pathogen Lachnellula willkommii and related sister species for the development of diagnostic species identification markers.</title>
        <authorList>
            <person name="Giroux E."/>
            <person name="Bilodeau G."/>
        </authorList>
    </citation>
    <scope>NUCLEOTIDE SEQUENCE [LARGE SCALE GENOMIC DNA]</scope>
    <source>
        <strain evidence="8 9">CBS 197.66</strain>
    </source>
</reference>
<dbReference type="CDD" id="cd02440">
    <property type="entry name" value="AdoMet_MTases"/>
    <property type="match status" value="1"/>
</dbReference>
<dbReference type="GO" id="GO:0004315">
    <property type="term" value="F:3-oxoacyl-[acyl-carrier-protein] synthase activity"/>
    <property type="evidence" value="ECO:0007669"/>
    <property type="project" value="InterPro"/>
</dbReference>
<dbReference type="PROSITE" id="PS52004">
    <property type="entry name" value="KS3_2"/>
    <property type="match status" value="1"/>
</dbReference>
<evidence type="ECO:0000256" key="2">
    <source>
        <dbReference type="ARBA" id="ARBA00022553"/>
    </source>
</evidence>
<comment type="caution">
    <text evidence="8">The sequence shown here is derived from an EMBL/GenBank/DDBJ whole genome shotgun (WGS) entry which is preliminary data.</text>
</comment>
<dbReference type="Pfam" id="PF08242">
    <property type="entry name" value="Methyltransf_12"/>
    <property type="match status" value="1"/>
</dbReference>
<dbReference type="GO" id="GO:0044550">
    <property type="term" value="P:secondary metabolite biosynthetic process"/>
    <property type="evidence" value="ECO:0007669"/>
    <property type="project" value="TreeGrafter"/>
</dbReference>
<dbReference type="InterPro" id="IPR049900">
    <property type="entry name" value="PKS_mFAS_DH"/>
</dbReference>
<feature type="region of interest" description="N-terminal hotdog fold" evidence="5">
    <location>
        <begin position="951"/>
        <end position="1087"/>
    </location>
</feature>
<dbReference type="Gene3D" id="3.40.50.720">
    <property type="entry name" value="NAD(P)-binding Rossmann-like Domain"/>
    <property type="match status" value="1"/>
</dbReference>
<evidence type="ECO:0000259" key="7">
    <source>
        <dbReference type="PROSITE" id="PS52019"/>
    </source>
</evidence>
<dbReference type="InterPro" id="IPR001227">
    <property type="entry name" value="Ac_transferase_dom_sf"/>
</dbReference>
<dbReference type="Gene3D" id="3.40.366.10">
    <property type="entry name" value="Malonyl-Coenzyme A Acyl Carrier Protein, domain 2"/>
    <property type="match status" value="1"/>
</dbReference>
<keyword evidence="2" id="KW-0597">Phosphoprotein</keyword>
<evidence type="ECO:0000259" key="6">
    <source>
        <dbReference type="PROSITE" id="PS52004"/>
    </source>
</evidence>
<dbReference type="PROSITE" id="PS52019">
    <property type="entry name" value="PKS_MFAS_DH"/>
    <property type="match status" value="1"/>
</dbReference>
<dbReference type="CDD" id="cd00833">
    <property type="entry name" value="PKS"/>
    <property type="match status" value="1"/>
</dbReference>
<dbReference type="GO" id="GO:0006633">
    <property type="term" value="P:fatty acid biosynthetic process"/>
    <property type="evidence" value="ECO:0007669"/>
    <property type="project" value="InterPro"/>
</dbReference>
<keyword evidence="3" id="KW-0489">Methyltransferase</keyword>
<gene>
    <name evidence="8" type="primary">ccsA_2</name>
    <name evidence="8" type="ORF">LSUB1_G006687</name>
</gene>
<dbReference type="Proteomes" id="UP000462212">
    <property type="component" value="Unassembled WGS sequence"/>
</dbReference>
<dbReference type="GO" id="GO:0008168">
    <property type="term" value="F:methyltransferase activity"/>
    <property type="evidence" value="ECO:0007669"/>
    <property type="project" value="UniProtKB-KW"/>
</dbReference>
<dbReference type="InterPro" id="IPR032821">
    <property type="entry name" value="PKS_assoc"/>
</dbReference>
<feature type="active site" description="Proton acceptor; for dehydratase activity" evidence="5">
    <location>
        <position position="983"/>
    </location>
</feature>
<evidence type="ECO:0000313" key="9">
    <source>
        <dbReference type="Proteomes" id="UP000462212"/>
    </source>
</evidence>
<dbReference type="InterPro" id="IPR018201">
    <property type="entry name" value="Ketoacyl_synth_AS"/>
</dbReference>
<evidence type="ECO:0000256" key="3">
    <source>
        <dbReference type="ARBA" id="ARBA00022603"/>
    </source>
</evidence>
<name>A0A8H8RJU0_9HELO</name>
<dbReference type="InterPro" id="IPR029063">
    <property type="entry name" value="SAM-dependent_MTases_sf"/>
</dbReference>
<feature type="active site" description="Proton donor; for dehydratase activity" evidence="5">
    <location>
        <position position="1158"/>
    </location>
</feature>
<dbReference type="InterPro" id="IPR013217">
    <property type="entry name" value="Methyltransf_12"/>
</dbReference>
<evidence type="ECO:0000256" key="5">
    <source>
        <dbReference type="PROSITE-ProRule" id="PRU01363"/>
    </source>
</evidence>
<dbReference type="Gene3D" id="3.40.47.10">
    <property type="match status" value="1"/>
</dbReference>
<dbReference type="InterPro" id="IPR014043">
    <property type="entry name" value="Acyl_transferase_dom"/>
</dbReference>
<dbReference type="Pfam" id="PF00698">
    <property type="entry name" value="Acyl_transf_1"/>
    <property type="match status" value="1"/>
</dbReference>
<dbReference type="EMBL" id="QGMJ01000394">
    <property type="protein sequence ID" value="TVY36834.1"/>
    <property type="molecule type" value="Genomic_DNA"/>
</dbReference>
<dbReference type="InterPro" id="IPR016039">
    <property type="entry name" value="Thiolase-like"/>
</dbReference>
<dbReference type="Pfam" id="PF16197">
    <property type="entry name" value="KAsynt_C_assoc"/>
    <property type="match status" value="1"/>
</dbReference>
<dbReference type="Gene3D" id="3.30.70.3290">
    <property type="match status" value="1"/>
</dbReference>
<evidence type="ECO:0000256" key="1">
    <source>
        <dbReference type="ARBA" id="ARBA00022450"/>
    </source>
</evidence>
<protein>
    <submittedName>
        <fullName evidence="8">Polyketide synthase-nonribosomal peptide synthetase</fullName>
    </submittedName>
</protein>
<dbReference type="InterPro" id="IPR014031">
    <property type="entry name" value="Ketoacyl_synth_C"/>
</dbReference>
<evidence type="ECO:0000313" key="8">
    <source>
        <dbReference type="EMBL" id="TVY36834.1"/>
    </source>
</evidence>
<accession>A0A8H8RJU0</accession>
<dbReference type="InterPro" id="IPR042104">
    <property type="entry name" value="PKS_dehydratase_sf"/>
</dbReference>
<dbReference type="Pfam" id="PF21089">
    <property type="entry name" value="PKS_DH_N"/>
    <property type="match status" value="1"/>
</dbReference>
<dbReference type="Pfam" id="PF14765">
    <property type="entry name" value="PS-DH"/>
    <property type="match status" value="1"/>
</dbReference>
<dbReference type="SUPFAM" id="SSF53901">
    <property type="entry name" value="Thiolase-like"/>
    <property type="match status" value="1"/>
</dbReference>
<feature type="region of interest" description="C-terminal hotdog fold" evidence="5">
    <location>
        <begin position="1102"/>
        <end position="1252"/>
    </location>
</feature>
<keyword evidence="4" id="KW-0808">Transferase</keyword>
<dbReference type="GO" id="GO:0004312">
    <property type="term" value="F:fatty acid synthase activity"/>
    <property type="evidence" value="ECO:0007669"/>
    <property type="project" value="TreeGrafter"/>
</dbReference>
<dbReference type="PANTHER" id="PTHR43775:SF20">
    <property type="entry name" value="HYBRID PKS-NRPS SYNTHETASE APDA"/>
    <property type="match status" value="1"/>
</dbReference>
<dbReference type="GO" id="GO:0032259">
    <property type="term" value="P:methylation"/>
    <property type="evidence" value="ECO:0007669"/>
    <property type="project" value="UniProtKB-KW"/>
</dbReference>
<dbReference type="SUPFAM" id="SSF55048">
    <property type="entry name" value="Probable ACP-binding domain of malonyl-CoA ACP transacylase"/>
    <property type="match status" value="1"/>
</dbReference>
<dbReference type="SMART" id="SM00827">
    <property type="entry name" value="PKS_AT"/>
    <property type="match status" value="1"/>
</dbReference>
<dbReference type="Pfam" id="PF00109">
    <property type="entry name" value="ketoacyl-synt"/>
    <property type="match status" value="1"/>
</dbReference>
<dbReference type="PROSITE" id="PS00606">
    <property type="entry name" value="KS3_1"/>
    <property type="match status" value="1"/>
</dbReference>
<dbReference type="PANTHER" id="PTHR43775">
    <property type="entry name" value="FATTY ACID SYNTHASE"/>
    <property type="match status" value="1"/>
</dbReference>
<dbReference type="SMART" id="SM00825">
    <property type="entry name" value="PKS_KS"/>
    <property type="match status" value="1"/>
</dbReference>
<sequence>MSNNAVPIAIIGSGCRFPGHVDSPSKLWELIHSPSQLAKPIPLERFSAEGFYHQNAQYHGHMNVKKAYFLAEEGVHRRFDASFFGMNGAEANALDPQCRLLLETVYEALESAGLTIDALRGSDTAIYTGQMVADYDLIMTRDTDDSEGNYHATGTSRAMISNRISYFFDWHGPSMTIDTACSSSLVALHHAIQQLRLGQSRVAIATGANLLLDPRCFISLSSLNMLSPDGHSRMWDADANGYARGEGIAAIVLKTLSAAIEDGDDIECIVRETGFAQDGKTQGITMPNHAAQSQLIRDCYARIGLDQTNPAHRPQFFECHGTGTHAGDAAEAEAISSAFFPDGIEIQADSNELLVGSIKSVLGHTEGTAGLAGILKSALALQNAIIPPNLLFNRLNPRIKPFYANLKVSTVAMPWPAVLPGNPRRASVNSFGFGGANVHAILESYIPPIDSAPTNRTVIGYAPFVLSASSEASLVAYLEKLCHYLRRDDLSNICLRDLAYTLYRRRTCFQVTTAVSALTLNDLCTKLDAKIQAGQDDTDQPSMVRALRHRPSSPEEFRVLGIFTGQGAQWAGMGSELITGSVVARRIVERLEERLSQLPVDDRPSWSLIEELQKGLPSSRIDEATLSQPLCTAVQILQIDLLRAARIEFAAVVGHSSGEIAAAYAANFISAGDAICIAYYRGLHSKLASWNEKSGAMIAVGTTFEDAQELCEAPEFKGRVRIAAINSSASLTMSGDRDAIEELNVLFNDEKKFARILKVDKAYHSHHMSACSAPYCKSLISSGIQTNDGKRCPWFSSVFGGEEMLLDKREILKGAYWDINMCQTVLFQQAINSAHMSKGPFDLALEIGPHPALKGPTLQNIQESSGQAILHTSLFKRGVSAVESVADGLGFMWSHLGKNAVDLQNYEKFLSQDCPCKLVKGLPTYAWDHKNDYWNESRYAKAVRVRPGPVHELLGHLNPDSTDQEMRWRHVLRPTEIPWLLGHRLQDQIVFPAAGYVVTALEAAMAICKHKGISASLIEIVDMDFGKALVFNQDESGVEIIVSMAEILNLDSNIVEAQFKYYAADSKGDGLLSLMSHGVVHISIGEPCTDALPIKLLKPPNLINVRADDFYTESKSLDYQWDGPFVALDKIERKLGAAIGVLNNLEPSTLLVHPAILDAAFQSVLLAYSFPGDGQLWTIHVPDKIQRVSVNPFLCAREMAKGEPLPFHASHNPDTKAMFGDTDVYSNDVDLDNAIMQVQKLECVPLSRATAQDDKEPFATVLWDVASPDAQLITRDEIFTSEQQELARHLERMACFYLRTLETEIPSHHHSRIQGPYTHFFNFASQAFSYSQTQKVPYWCREWEYDTYELLNLLCEPFTQSIDMQLLRGVGESIIGIVRDKRPETEAEIRYKNMASLYTNAYGPGLYNTYLARILKQIVHRHPHMDILEIGTGAGATTKAVLTEIGSTFCSYTRTNISPSCLDSEKPWAEPHLRKMVFGTLDIGQDPVTQGFREHSYDLIIAPLVLHATPVLAETLRNVRRLLKPGGYLIPLELLPTKSAVYGLTFGLSPSSWLSVDHGSAISPALGLVEWDALLRKTGFSGCDSTTAELSEQNCFTHFTVFTSQAMDDKINFLRHPLSSATFDPLSPGKLINNLVILGGNSLETSKLVEQTQNLVHRYCASIRTARTLLDLPGIGISPDTAILSLVDLDSPVFQNLDTAQWDALKDMLMTVKTLLWVTRGRRVENPYANMMVGLMRSVVREVPTLSYQILDIEETRNIDTFTLAEALLRFQAENLWRQQDSTRVSAESELVLNKHARFMIPRLVVNKSMNDRYNSSKRSLMAQFNFHAQNIRVASSDNTSGYELRQEPEPVDLNNAEIRRIEVTHSLLAALRVAEFGYMFVILGKNRISSDQVIALSTNHSSIVWDSENISVQLDVQPGSEAVLLSLVIHHLITLFTLRSLSKGDSVLVYEPGPEFMVILAKEAQKIGVQVNFATTRPPGVAPEDSKWFHIHHSAPTRLVSRLLHPGISTFVDLAGPTDIGNQIRAQLPPHCRRVDLGVLFTPKAWAPPRSRINGIHENLQKAVTRACYTLTETWGMKYNTLPVIPAASLAEADSHHPPNLVIDWTGNPHIPALIRPIDTQITFTAHKTYWLAGLSGGLGLSLCEWMVRHGAKYFVISSRRPSIDPRWVEEMRDQGAVIKISAWLVVFKRSYQFIYVEAC</sequence>
<dbReference type="InterPro" id="IPR016035">
    <property type="entry name" value="Acyl_Trfase/lysoPLipase"/>
</dbReference>
<dbReference type="SMART" id="SM00826">
    <property type="entry name" value="PKS_DH"/>
    <property type="match status" value="1"/>
</dbReference>
<feature type="domain" description="Ketosynthase family 3 (KS3)" evidence="6">
    <location>
        <begin position="5"/>
        <end position="444"/>
    </location>
</feature>
<proteinExistence type="predicted"/>
<dbReference type="OrthoDB" id="329835at2759"/>
<dbReference type="SUPFAM" id="SSF53335">
    <property type="entry name" value="S-adenosyl-L-methionine-dependent methyltransferases"/>
    <property type="match status" value="1"/>
</dbReference>
<dbReference type="Pfam" id="PF08659">
    <property type="entry name" value="KR"/>
    <property type="match status" value="1"/>
</dbReference>
<dbReference type="InterPro" id="IPR050091">
    <property type="entry name" value="PKS_NRPS_Biosynth_Enz"/>
</dbReference>
<dbReference type="InterPro" id="IPR013968">
    <property type="entry name" value="PKS_KR"/>
</dbReference>
<dbReference type="Gene3D" id="3.10.129.110">
    <property type="entry name" value="Polyketide synthase dehydratase"/>
    <property type="match status" value="1"/>
</dbReference>